<dbReference type="HAMAP" id="MF_00772">
    <property type="entry name" value="OGT"/>
    <property type="match status" value="1"/>
</dbReference>
<dbReference type="Gene3D" id="3.30.160.70">
    <property type="entry name" value="Methylated DNA-protein cysteine methyltransferase domain"/>
    <property type="match status" value="1"/>
</dbReference>
<keyword evidence="3 9" id="KW-0963">Cytoplasm</keyword>
<evidence type="ECO:0000313" key="13">
    <source>
        <dbReference type="Proteomes" id="UP000662904"/>
    </source>
</evidence>
<dbReference type="InterPro" id="IPR008332">
    <property type="entry name" value="MethylG_MeTrfase_N"/>
</dbReference>
<dbReference type="FunFam" id="1.10.10.10:FF:000214">
    <property type="entry name" value="Methylated-DNA--protein-cysteine methyltransferase"/>
    <property type="match status" value="1"/>
</dbReference>
<comment type="catalytic activity">
    <reaction evidence="1 9">
        <text>a 4-O-methyl-thymidine in DNA + L-cysteinyl-[protein] = a thymidine in DNA + S-methyl-L-cysteinyl-[protein]</text>
        <dbReference type="Rhea" id="RHEA:53428"/>
        <dbReference type="Rhea" id="RHEA-COMP:10131"/>
        <dbReference type="Rhea" id="RHEA-COMP:10132"/>
        <dbReference type="Rhea" id="RHEA-COMP:13555"/>
        <dbReference type="Rhea" id="RHEA-COMP:13556"/>
        <dbReference type="ChEBI" id="CHEBI:29950"/>
        <dbReference type="ChEBI" id="CHEBI:82612"/>
        <dbReference type="ChEBI" id="CHEBI:137386"/>
        <dbReference type="ChEBI" id="CHEBI:137387"/>
        <dbReference type="EC" id="2.1.1.63"/>
    </reaction>
</comment>
<dbReference type="KEGG" id="kme:H0A61_02095"/>
<evidence type="ECO:0000256" key="7">
    <source>
        <dbReference type="ARBA" id="ARBA00023204"/>
    </source>
</evidence>
<evidence type="ECO:0000256" key="4">
    <source>
        <dbReference type="ARBA" id="ARBA00022603"/>
    </source>
</evidence>
<keyword evidence="6 9" id="KW-0227">DNA damage</keyword>
<evidence type="ECO:0000256" key="9">
    <source>
        <dbReference type="HAMAP-Rule" id="MF_00772"/>
    </source>
</evidence>
<feature type="domain" description="Methylated-DNA-[protein]-cysteine S-methyltransferase DNA binding" evidence="10">
    <location>
        <begin position="88"/>
        <end position="167"/>
    </location>
</feature>
<comment type="function">
    <text evidence="9">Involved in the cellular defense against the biological effects of O6-methylguanine (O6-MeG) and O4-methylthymine (O4-MeT) in DNA. Repairs the methylated nucleobase in DNA by stoichiometrically transferring the methyl group to a cysteine residue in the enzyme. This is a suicide reaction: the enzyme is irreversibly inactivated.</text>
</comment>
<dbReference type="SUPFAM" id="SSF53155">
    <property type="entry name" value="Methylated DNA-protein cysteine methyltransferase domain"/>
    <property type="match status" value="1"/>
</dbReference>
<dbReference type="PROSITE" id="PS00374">
    <property type="entry name" value="MGMT"/>
    <property type="match status" value="1"/>
</dbReference>
<dbReference type="AlphaFoldDB" id="A0A8A0RR89"/>
<evidence type="ECO:0000256" key="8">
    <source>
        <dbReference type="ARBA" id="ARBA00049348"/>
    </source>
</evidence>
<gene>
    <name evidence="12" type="primary">adaB</name>
    <name evidence="12" type="ORF">H0A61_02095</name>
</gene>
<evidence type="ECO:0000259" key="10">
    <source>
        <dbReference type="Pfam" id="PF01035"/>
    </source>
</evidence>
<keyword evidence="4 9" id="KW-0489">Methyltransferase</keyword>
<comment type="catalytic activity">
    <reaction evidence="8 9">
        <text>a 6-O-methyl-2'-deoxyguanosine in DNA + L-cysteinyl-[protein] = S-methyl-L-cysteinyl-[protein] + a 2'-deoxyguanosine in DNA</text>
        <dbReference type="Rhea" id="RHEA:24000"/>
        <dbReference type="Rhea" id="RHEA-COMP:10131"/>
        <dbReference type="Rhea" id="RHEA-COMP:10132"/>
        <dbReference type="Rhea" id="RHEA-COMP:11367"/>
        <dbReference type="Rhea" id="RHEA-COMP:11368"/>
        <dbReference type="ChEBI" id="CHEBI:29950"/>
        <dbReference type="ChEBI" id="CHEBI:82612"/>
        <dbReference type="ChEBI" id="CHEBI:85445"/>
        <dbReference type="ChEBI" id="CHEBI:85448"/>
        <dbReference type="EC" id="2.1.1.63"/>
    </reaction>
</comment>
<comment type="similarity">
    <text evidence="2 9">Belongs to the MGMT family.</text>
</comment>
<evidence type="ECO:0000259" key="11">
    <source>
        <dbReference type="Pfam" id="PF02870"/>
    </source>
</evidence>
<sequence length="172" mass="19588">MDDKSEIYYKLFKSPIGEIFVASTPLGLCRVGINSDLREEMIWFEEKFSNFSIEESDDQTQIYVSQLIEYFEGNRKEFDIPVFLIGTNFQKRVWKALTEIPYGKTASYKEIALRVSNPKGVRAVGQANNKNPIPIVIPCHRIIGSNGELTGYGAGLEIKKWLLELEANNSCR</sequence>
<dbReference type="Gene3D" id="1.10.10.10">
    <property type="entry name" value="Winged helix-like DNA-binding domain superfamily/Winged helix DNA-binding domain"/>
    <property type="match status" value="1"/>
</dbReference>
<keyword evidence="5 9" id="KW-0808">Transferase</keyword>
<feature type="active site" description="Nucleophile; methyl group acceptor" evidence="9">
    <location>
        <position position="139"/>
    </location>
</feature>
<dbReference type="PANTHER" id="PTHR10815">
    <property type="entry name" value="METHYLATED-DNA--PROTEIN-CYSTEINE METHYLTRANSFERASE"/>
    <property type="match status" value="1"/>
</dbReference>
<dbReference type="Pfam" id="PF02870">
    <property type="entry name" value="Methyltransf_1N"/>
    <property type="match status" value="1"/>
</dbReference>
<evidence type="ECO:0000313" key="12">
    <source>
        <dbReference type="EMBL" id="QSQ09716.1"/>
    </source>
</evidence>
<keyword evidence="13" id="KW-1185">Reference proteome</keyword>
<dbReference type="EMBL" id="CP059066">
    <property type="protein sequence ID" value="QSQ09716.1"/>
    <property type="molecule type" value="Genomic_DNA"/>
</dbReference>
<feature type="domain" description="Methylguanine DNA methyltransferase ribonuclease-like" evidence="11">
    <location>
        <begin position="7"/>
        <end position="82"/>
    </location>
</feature>
<evidence type="ECO:0000256" key="5">
    <source>
        <dbReference type="ARBA" id="ARBA00022679"/>
    </source>
</evidence>
<name>A0A8A0RR89_9FIRM</name>
<dbReference type="InterPro" id="IPR014048">
    <property type="entry name" value="MethylDNA_cys_MeTrfase_DNA-bd"/>
</dbReference>
<evidence type="ECO:0000256" key="1">
    <source>
        <dbReference type="ARBA" id="ARBA00001286"/>
    </source>
</evidence>
<dbReference type="InterPro" id="IPR036388">
    <property type="entry name" value="WH-like_DNA-bd_sf"/>
</dbReference>
<evidence type="ECO:0000256" key="6">
    <source>
        <dbReference type="ARBA" id="ARBA00022763"/>
    </source>
</evidence>
<comment type="miscellaneous">
    <text evidence="9">This enzyme catalyzes only one turnover and therefore is not strictly catalytic. According to one definition, an enzyme is a biocatalyst that acts repeatedly and over many reaction cycles.</text>
</comment>
<dbReference type="InterPro" id="IPR036631">
    <property type="entry name" value="MGMT_N_sf"/>
</dbReference>
<dbReference type="NCBIfam" id="TIGR00589">
    <property type="entry name" value="ogt"/>
    <property type="match status" value="1"/>
</dbReference>
<organism evidence="12 13">
    <name type="scientific">Koleobacter methoxysyntrophicus</name>
    <dbReference type="NCBI Taxonomy" id="2751313"/>
    <lineage>
        <taxon>Bacteria</taxon>
        <taxon>Bacillati</taxon>
        <taxon>Bacillota</taxon>
        <taxon>Clostridia</taxon>
        <taxon>Koleobacterales</taxon>
        <taxon>Koleobacteraceae</taxon>
        <taxon>Koleobacter</taxon>
    </lineage>
</organism>
<evidence type="ECO:0000256" key="3">
    <source>
        <dbReference type="ARBA" id="ARBA00022490"/>
    </source>
</evidence>
<dbReference type="InterPro" id="IPR001497">
    <property type="entry name" value="MethylDNA_cys_MeTrfase_AS"/>
</dbReference>
<dbReference type="GO" id="GO:0032259">
    <property type="term" value="P:methylation"/>
    <property type="evidence" value="ECO:0007669"/>
    <property type="project" value="UniProtKB-KW"/>
</dbReference>
<dbReference type="CDD" id="cd06445">
    <property type="entry name" value="ATase"/>
    <property type="match status" value="1"/>
</dbReference>
<dbReference type="GO" id="GO:0003908">
    <property type="term" value="F:methylated-DNA-[protein]-cysteine S-methyltransferase activity"/>
    <property type="evidence" value="ECO:0007669"/>
    <property type="project" value="UniProtKB-UniRule"/>
</dbReference>
<dbReference type="GO" id="GO:0006307">
    <property type="term" value="P:DNA alkylation repair"/>
    <property type="evidence" value="ECO:0007669"/>
    <property type="project" value="UniProtKB-UniRule"/>
</dbReference>
<dbReference type="InterPro" id="IPR023546">
    <property type="entry name" value="MGMT"/>
</dbReference>
<comment type="subcellular location">
    <subcellularLocation>
        <location evidence="9">Cytoplasm</location>
    </subcellularLocation>
</comment>
<dbReference type="InterPro" id="IPR036217">
    <property type="entry name" value="MethylDNA_cys_MeTrfase_DNAb"/>
</dbReference>
<dbReference type="SUPFAM" id="SSF46767">
    <property type="entry name" value="Methylated DNA-protein cysteine methyltransferase, C-terminal domain"/>
    <property type="match status" value="1"/>
</dbReference>
<proteinExistence type="inferred from homology"/>
<dbReference type="Proteomes" id="UP000662904">
    <property type="component" value="Chromosome"/>
</dbReference>
<dbReference type="PANTHER" id="PTHR10815:SF13">
    <property type="entry name" value="METHYLATED-DNA--PROTEIN-CYSTEINE METHYLTRANSFERASE"/>
    <property type="match status" value="1"/>
</dbReference>
<dbReference type="EC" id="2.1.1.63" evidence="9"/>
<reference evidence="12" key="1">
    <citation type="submission" date="2020-07" db="EMBL/GenBank/DDBJ databases">
        <title>Koleobacter methoxysyntrophicus gen. nov., sp. nov., a novel anaerobic bacterium isolated from deep subsurface oil field and proposal of Koleobacterales ord. nov. in the phylum Firmicutes.</title>
        <authorList>
            <person name="Sakamoto S."/>
            <person name="Tamaki H."/>
        </authorList>
    </citation>
    <scope>NUCLEOTIDE SEQUENCE</scope>
    <source>
        <strain evidence="12">NRmbB1</strain>
    </source>
</reference>
<keyword evidence="7 9" id="KW-0234">DNA repair</keyword>
<protein>
    <recommendedName>
        <fullName evidence="9">Methylated-DNA--protein-cysteine methyltransferase</fullName>
        <ecNumber evidence="9">2.1.1.63</ecNumber>
    </recommendedName>
    <alternativeName>
        <fullName evidence="9">6-O-methylguanine-DNA methyltransferase</fullName>
        <shortName evidence="9">MGMT</shortName>
    </alternativeName>
    <alternativeName>
        <fullName evidence="9">O-6-methylguanine-DNA-alkyltransferase</fullName>
    </alternativeName>
</protein>
<accession>A0A8A0RR89</accession>
<evidence type="ECO:0000256" key="2">
    <source>
        <dbReference type="ARBA" id="ARBA00008711"/>
    </source>
</evidence>
<dbReference type="Pfam" id="PF01035">
    <property type="entry name" value="DNA_binding_1"/>
    <property type="match status" value="1"/>
</dbReference>
<dbReference type="GO" id="GO:0005737">
    <property type="term" value="C:cytoplasm"/>
    <property type="evidence" value="ECO:0007669"/>
    <property type="project" value="UniProtKB-SubCell"/>
</dbReference>